<feature type="compositionally biased region" description="Basic and acidic residues" evidence="2">
    <location>
        <begin position="175"/>
        <end position="184"/>
    </location>
</feature>
<name>A0AA38ZRM5_VITRO</name>
<dbReference type="Proteomes" id="UP001168098">
    <property type="component" value="Unassembled WGS sequence"/>
</dbReference>
<keyword evidence="1" id="KW-0175">Coiled coil</keyword>
<evidence type="ECO:0000256" key="1">
    <source>
        <dbReference type="SAM" id="Coils"/>
    </source>
</evidence>
<accession>A0AA38ZRM5</accession>
<sequence>MEILRRMPCFTNAEPPSTKMSNFFPFTKWVSVSLGGDPPAFVTARFPLGTPESMVSRIQLLQGCTAQETAEVRLEVVETMRAFITQCMSGIKELHIKLESVESDLATTQKAAADGAEALKSVEEEKETVWAEIEGLREEGKAAEKQVDDMYFYDYCSCMKKNDITHDTPSFPSDYEGKAPDGSS</sequence>
<keyword evidence="4" id="KW-1185">Reference proteome</keyword>
<feature type="coiled-coil region" evidence="1">
    <location>
        <begin position="91"/>
        <end position="139"/>
    </location>
</feature>
<evidence type="ECO:0000256" key="2">
    <source>
        <dbReference type="SAM" id="MobiDB-lite"/>
    </source>
</evidence>
<reference evidence="3 4" key="1">
    <citation type="journal article" date="2023" name="BMC Biotechnol.">
        <title>Vitis rotundifolia cv Carlos genome sequencing.</title>
        <authorList>
            <person name="Huff M."/>
            <person name="Hulse-Kemp A."/>
            <person name="Scheffler B."/>
            <person name="Youngblood R."/>
            <person name="Simpson S."/>
            <person name="Babiker E."/>
            <person name="Staton M."/>
        </authorList>
    </citation>
    <scope>NUCLEOTIDE SEQUENCE [LARGE SCALE GENOMIC DNA]</scope>
    <source>
        <tissue evidence="3">Leaf</tissue>
    </source>
</reference>
<dbReference type="AlphaFoldDB" id="A0AA38ZRM5"/>
<comment type="caution">
    <text evidence="3">The sequence shown here is derived from an EMBL/GenBank/DDBJ whole genome shotgun (WGS) entry which is preliminary data.</text>
</comment>
<evidence type="ECO:0000313" key="4">
    <source>
        <dbReference type="Proteomes" id="UP001168098"/>
    </source>
</evidence>
<organism evidence="3 4">
    <name type="scientific">Vitis rotundifolia</name>
    <name type="common">Muscadine grape</name>
    <dbReference type="NCBI Taxonomy" id="103349"/>
    <lineage>
        <taxon>Eukaryota</taxon>
        <taxon>Viridiplantae</taxon>
        <taxon>Streptophyta</taxon>
        <taxon>Embryophyta</taxon>
        <taxon>Tracheophyta</taxon>
        <taxon>Spermatophyta</taxon>
        <taxon>Magnoliopsida</taxon>
        <taxon>eudicotyledons</taxon>
        <taxon>Gunneridae</taxon>
        <taxon>Pentapetalae</taxon>
        <taxon>rosids</taxon>
        <taxon>Vitales</taxon>
        <taxon>Vitaceae</taxon>
        <taxon>Viteae</taxon>
        <taxon>Vitis</taxon>
    </lineage>
</organism>
<dbReference type="EMBL" id="JARBHA010000008">
    <property type="protein sequence ID" value="KAJ9693665.1"/>
    <property type="molecule type" value="Genomic_DNA"/>
</dbReference>
<proteinExistence type="predicted"/>
<protein>
    <submittedName>
        <fullName evidence="3">Uncharacterized protein</fullName>
    </submittedName>
</protein>
<gene>
    <name evidence="3" type="ORF">PVL29_009562</name>
</gene>
<feature type="region of interest" description="Disordered" evidence="2">
    <location>
        <begin position="164"/>
        <end position="184"/>
    </location>
</feature>
<evidence type="ECO:0000313" key="3">
    <source>
        <dbReference type="EMBL" id="KAJ9693665.1"/>
    </source>
</evidence>